<reference evidence="4 5" key="1">
    <citation type="journal article" date="2015" name="Geomicrobiol. J.">
        <title>Caldisalinibacter kiritimatiensis gen. nov., sp. nov., a moderately thermohalophilic thiosulfate-reducing bacterium from a hypersaline microbial mat.</title>
        <authorList>
            <person name="Ben Hania W."/>
            <person name="Joseph M."/>
            <person name="Fiebig A."/>
            <person name="Bunk B."/>
            <person name="Klenk H.-P."/>
            <person name="Fardeau M.-L."/>
            <person name="Spring S."/>
        </authorList>
    </citation>
    <scope>NUCLEOTIDE SEQUENCE [LARGE SCALE GENOMIC DNA]</scope>
    <source>
        <strain evidence="4 5">L21-TH-D2</strain>
    </source>
</reference>
<comment type="similarity">
    <text evidence="1 2">Belongs to the small heat shock protein (HSP20) family.</text>
</comment>
<protein>
    <submittedName>
        <fullName evidence="4">Heat shock protein Hsp20</fullName>
    </submittedName>
</protein>
<dbReference type="OrthoDB" id="9811615at2"/>
<dbReference type="Pfam" id="PF00011">
    <property type="entry name" value="HSP20"/>
    <property type="match status" value="1"/>
</dbReference>
<dbReference type="eggNOG" id="COG0071">
    <property type="taxonomic scope" value="Bacteria"/>
</dbReference>
<dbReference type="RefSeq" id="WP_006316917.1">
    <property type="nucleotide sequence ID" value="NZ_ARZA01000267.1"/>
</dbReference>
<dbReference type="AlphaFoldDB" id="R1ASF1"/>
<evidence type="ECO:0000313" key="4">
    <source>
        <dbReference type="EMBL" id="EOC99581.1"/>
    </source>
</evidence>
<gene>
    <name evidence="4" type="ORF">L21TH_2416</name>
</gene>
<dbReference type="InterPro" id="IPR031107">
    <property type="entry name" value="Small_HSP"/>
</dbReference>
<accession>R1ASF1</accession>
<dbReference type="Proteomes" id="UP000013378">
    <property type="component" value="Unassembled WGS sequence"/>
</dbReference>
<dbReference type="InterPro" id="IPR002068">
    <property type="entry name" value="A-crystallin/Hsp20_dom"/>
</dbReference>
<evidence type="ECO:0000313" key="5">
    <source>
        <dbReference type="Proteomes" id="UP000013378"/>
    </source>
</evidence>
<organism evidence="4 5">
    <name type="scientific">Caldisalinibacter kiritimatiensis</name>
    <dbReference type="NCBI Taxonomy" id="1304284"/>
    <lineage>
        <taxon>Bacteria</taxon>
        <taxon>Bacillati</taxon>
        <taxon>Bacillota</taxon>
        <taxon>Tissierellia</taxon>
        <taxon>Tissierellales</taxon>
        <taxon>Thermohalobacteraceae</taxon>
        <taxon>Caldisalinibacter</taxon>
    </lineage>
</organism>
<keyword evidence="5" id="KW-1185">Reference proteome</keyword>
<dbReference type="SUPFAM" id="SSF49764">
    <property type="entry name" value="HSP20-like chaperones"/>
    <property type="match status" value="1"/>
</dbReference>
<dbReference type="EMBL" id="ARZA01000267">
    <property type="protein sequence ID" value="EOC99581.1"/>
    <property type="molecule type" value="Genomic_DNA"/>
</dbReference>
<dbReference type="Gene3D" id="2.60.40.790">
    <property type="match status" value="1"/>
</dbReference>
<sequence>MGHLTPNNRRRNTMRDLFKPFFDDDFYSNLPDVLTPNFNHMSMRADIKETNKEYIIEAEMPGFNKDEIDISVDSGYIIIKADKRNEVSEERQGYIRKERRYGHVQRSFKLHNIEEDSITAKYENGILKVTLPKSTDGKDNGRRIDIQ</sequence>
<dbReference type="STRING" id="1304284.L21TH_2416"/>
<dbReference type="CDD" id="cd06471">
    <property type="entry name" value="ACD_LpsHSP_like"/>
    <property type="match status" value="1"/>
</dbReference>
<dbReference type="PANTHER" id="PTHR11527">
    <property type="entry name" value="HEAT-SHOCK PROTEIN 20 FAMILY MEMBER"/>
    <property type="match status" value="1"/>
</dbReference>
<feature type="domain" description="SHSP" evidence="3">
    <location>
        <begin position="36"/>
        <end position="147"/>
    </location>
</feature>
<proteinExistence type="inferred from homology"/>
<dbReference type="InterPro" id="IPR008978">
    <property type="entry name" value="HSP20-like_chaperone"/>
</dbReference>
<dbReference type="PROSITE" id="PS01031">
    <property type="entry name" value="SHSP"/>
    <property type="match status" value="1"/>
</dbReference>
<evidence type="ECO:0000259" key="3">
    <source>
        <dbReference type="PROSITE" id="PS01031"/>
    </source>
</evidence>
<keyword evidence="4" id="KW-0346">Stress response</keyword>
<name>R1ASF1_9FIRM</name>
<evidence type="ECO:0000256" key="2">
    <source>
        <dbReference type="RuleBase" id="RU003616"/>
    </source>
</evidence>
<comment type="caution">
    <text evidence="4">The sequence shown here is derived from an EMBL/GenBank/DDBJ whole genome shotgun (WGS) entry which is preliminary data.</text>
</comment>
<evidence type="ECO:0000256" key="1">
    <source>
        <dbReference type="PROSITE-ProRule" id="PRU00285"/>
    </source>
</evidence>